<evidence type="ECO:0000313" key="2">
    <source>
        <dbReference type="EMBL" id="KAG0661303.1"/>
    </source>
</evidence>
<name>A0A9P7B6F1_RHOMI</name>
<sequence length="516" mass="56179">MLLYRDVQWQYTGPPRTAKGKEASSGVGAVRIDATRVIIYESVSAVRPSFTYECRGVEGAIPLNKAFTLRKYILVVSCVLYAPSDPRGRPSLDAPDPATAKHFPSRTERARWRERADRRRLTGHQHIFLAAKRKASVLSIGPPSSSPPRTNVGKPKNQSQRGSTATSTAKQGPATRHRKSSHETLVASADSPPVASASTVQSSATSAKRRNVHSSKEAPGAFSSAAPVASTSAASDSLRVNPLTPKERETRERHRRIMEKWKQEGIARVDARVVRESALLKNLETSEVGTSDGDQDTTENNLFDVINGRIGERTFYAPSLGPRSPARLHIAAHPATIRVLACLAAQPFLPPPSDSPALRRVRYDPFVSKSDGAVLEPTECEADNLGSEDAGAQFYLRSLVFPDVAAVRAFLSAYQYRFGDACWVEATLRSLELSQVDPESAVALQYAGLTIRATPGGRVDADLQSAGMSRCSNLFVRTLSRHPTPTRANKVGLCFAAVPNCQHEIYDKRKSLHTCS</sequence>
<gene>
    <name evidence="2" type="ORF">C6P46_004075</name>
</gene>
<accession>A0A9P7B6F1</accession>
<comment type="caution">
    <text evidence="2">The sequence shown here is derived from an EMBL/GenBank/DDBJ whole genome shotgun (WGS) entry which is preliminary data.</text>
</comment>
<feature type="compositionally biased region" description="Polar residues" evidence="1">
    <location>
        <begin position="156"/>
        <end position="170"/>
    </location>
</feature>
<feature type="compositionally biased region" description="Basic and acidic residues" evidence="1">
    <location>
        <begin position="105"/>
        <end position="120"/>
    </location>
</feature>
<feature type="compositionally biased region" description="Low complexity" evidence="1">
    <location>
        <begin position="186"/>
        <end position="206"/>
    </location>
</feature>
<keyword evidence="3" id="KW-1185">Reference proteome</keyword>
<feature type="region of interest" description="Disordered" evidence="1">
    <location>
        <begin position="86"/>
        <end position="125"/>
    </location>
</feature>
<dbReference type="EMBL" id="PUHQ01000036">
    <property type="protein sequence ID" value="KAG0661303.1"/>
    <property type="molecule type" value="Genomic_DNA"/>
</dbReference>
<evidence type="ECO:0000313" key="3">
    <source>
        <dbReference type="Proteomes" id="UP000777482"/>
    </source>
</evidence>
<reference evidence="2 3" key="1">
    <citation type="submission" date="2020-11" db="EMBL/GenBank/DDBJ databases">
        <title>Kefir isolates.</title>
        <authorList>
            <person name="Marcisauskas S."/>
            <person name="Kim Y."/>
            <person name="Blasche S."/>
        </authorList>
    </citation>
    <scope>NUCLEOTIDE SEQUENCE [LARGE SCALE GENOMIC DNA]</scope>
    <source>
        <strain evidence="2 3">KR</strain>
    </source>
</reference>
<dbReference type="AlphaFoldDB" id="A0A9P7B6F1"/>
<feature type="region of interest" description="Disordered" evidence="1">
    <location>
        <begin position="138"/>
        <end position="253"/>
    </location>
</feature>
<organism evidence="2 3">
    <name type="scientific">Rhodotorula mucilaginosa</name>
    <name type="common">Yeast</name>
    <name type="synonym">Rhodotorula rubra</name>
    <dbReference type="NCBI Taxonomy" id="5537"/>
    <lineage>
        <taxon>Eukaryota</taxon>
        <taxon>Fungi</taxon>
        <taxon>Dikarya</taxon>
        <taxon>Basidiomycota</taxon>
        <taxon>Pucciniomycotina</taxon>
        <taxon>Microbotryomycetes</taxon>
        <taxon>Sporidiobolales</taxon>
        <taxon>Sporidiobolaceae</taxon>
        <taxon>Rhodotorula</taxon>
    </lineage>
</organism>
<dbReference type="Proteomes" id="UP000777482">
    <property type="component" value="Unassembled WGS sequence"/>
</dbReference>
<feature type="compositionally biased region" description="Low complexity" evidence="1">
    <location>
        <begin position="221"/>
        <end position="237"/>
    </location>
</feature>
<evidence type="ECO:0000256" key="1">
    <source>
        <dbReference type="SAM" id="MobiDB-lite"/>
    </source>
</evidence>
<protein>
    <submittedName>
        <fullName evidence="2">Uncharacterized protein</fullName>
    </submittedName>
</protein>
<proteinExistence type="predicted"/>